<feature type="compositionally biased region" description="Polar residues" evidence="1">
    <location>
        <begin position="132"/>
        <end position="141"/>
    </location>
</feature>
<keyword evidence="3" id="KW-1185">Reference proteome</keyword>
<dbReference type="OMA" id="MWMQKSV"/>
<evidence type="ECO:0000313" key="2">
    <source>
        <dbReference type="EMBL" id="CEG41457.1"/>
    </source>
</evidence>
<dbReference type="EMBL" id="CCYD01000553">
    <property type="protein sequence ID" value="CEG41457.1"/>
    <property type="molecule type" value="Genomic_DNA"/>
</dbReference>
<protein>
    <submittedName>
        <fullName evidence="2">Uncharacterized protein</fullName>
    </submittedName>
</protein>
<feature type="region of interest" description="Disordered" evidence="1">
    <location>
        <begin position="1"/>
        <end position="23"/>
    </location>
</feature>
<dbReference type="Proteomes" id="UP000054928">
    <property type="component" value="Unassembled WGS sequence"/>
</dbReference>
<accession>A0A0P1ALA4</accession>
<evidence type="ECO:0000256" key="1">
    <source>
        <dbReference type="SAM" id="MobiDB-lite"/>
    </source>
</evidence>
<feature type="compositionally biased region" description="Polar residues" evidence="1">
    <location>
        <begin position="289"/>
        <end position="300"/>
    </location>
</feature>
<organism evidence="2 3">
    <name type="scientific">Plasmopara halstedii</name>
    <name type="common">Downy mildew of sunflower</name>
    <dbReference type="NCBI Taxonomy" id="4781"/>
    <lineage>
        <taxon>Eukaryota</taxon>
        <taxon>Sar</taxon>
        <taxon>Stramenopiles</taxon>
        <taxon>Oomycota</taxon>
        <taxon>Peronosporomycetes</taxon>
        <taxon>Peronosporales</taxon>
        <taxon>Peronosporaceae</taxon>
        <taxon>Plasmopara</taxon>
    </lineage>
</organism>
<name>A0A0P1ALA4_PLAHL</name>
<dbReference type="AlphaFoldDB" id="A0A0P1ALA4"/>
<dbReference type="GeneID" id="36406857"/>
<dbReference type="RefSeq" id="XP_024577826.1">
    <property type="nucleotide sequence ID" value="XM_024727228.1"/>
</dbReference>
<evidence type="ECO:0000313" key="3">
    <source>
        <dbReference type="Proteomes" id="UP000054928"/>
    </source>
</evidence>
<feature type="region of interest" description="Disordered" evidence="1">
    <location>
        <begin position="125"/>
        <end position="313"/>
    </location>
</feature>
<feature type="compositionally biased region" description="Basic and acidic residues" evidence="1">
    <location>
        <begin position="142"/>
        <end position="153"/>
    </location>
</feature>
<feature type="compositionally biased region" description="Basic residues" evidence="1">
    <location>
        <begin position="272"/>
        <end position="288"/>
    </location>
</feature>
<feature type="compositionally biased region" description="Basic residues" evidence="1">
    <location>
        <begin position="154"/>
        <end position="178"/>
    </location>
</feature>
<dbReference type="OrthoDB" id="164959at2759"/>
<sequence>MWMQNPAASGNFHDRNRFGSQYGQNSYNGGSAANSGAGDWKSKILESGQWLGGKVIELGGKLARGPSTDSIPGHYAQQMPRNDGRANWMADIRSNTTSFSQGGIGGYNASGGGYQNDFATERPKAYSDYGQGYSSNPSRSNEVNRLDHCSSDHHKSRHAKKKNESKKGKKKSKKNKKKQSSESDFSSCESEEVEEASISESTASEASNERRHKSKIKKKFQSKKKSEFYSESESEDEVKSKTSAEYKFSFDPAKLPPPPVKKKKEATEKNTSKKSKKDKKGKKSRRRSVASSTDESSTENAKVKAKKRSEKKSAIVSASVDLLGVDFDAHSASSIQKTQPSLFDPPPSQTPLQDLAGLSFEAPPSAFTRAQPTNFESAAFISAPSPEQTQTFTSNLLPENNIVNLNDLASEKKSLSAHPGEKRTLNELQKARGTDQLTPVMAIPMQHLQQQNFAPGGMMHLSMSMNQLQLSNDGSIQAYPNMQSQMMTMPPQMVRMVQPHMQVKNQVAPEGTQQTSRGLSTE</sequence>
<proteinExistence type="predicted"/>
<reference evidence="3" key="1">
    <citation type="submission" date="2014-09" db="EMBL/GenBank/DDBJ databases">
        <authorList>
            <person name="Sharma Rahul"/>
            <person name="Thines Marco"/>
        </authorList>
    </citation>
    <scope>NUCLEOTIDE SEQUENCE [LARGE SCALE GENOMIC DNA]</scope>
</reference>
<feature type="compositionally biased region" description="Basic residues" evidence="1">
    <location>
        <begin position="210"/>
        <end position="223"/>
    </location>
</feature>